<dbReference type="KEGG" id="mno:Mnod_7634"/>
<evidence type="ECO:0000313" key="2">
    <source>
        <dbReference type="Proteomes" id="UP000008207"/>
    </source>
</evidence>
<dbReference type="Proteomes" id="UP000008207">
    <property type="component" value="Chromosome"/>
</dbReference>
<dbReference type="STRING" id="460265.Mnod_7634"/>
<dbReference type="AlphaFoldDB" id="B8IQS2"/>
<organism evidence="1 2">
    <name type="scientific">Methylobacterium nodulans (strain LMG 21967 / CNCM I-2342 / ORS 2060)</name>
    <dbReference type="NCBI Taxonomy" id="460265"/>
    <lineage>
        <taxon>Bacteria</taxon>
        <taxon>Pseudomonadati</taxon>
        <taxon>Pseudomonadota</taxon>
        <taxon>Alphaproteobacteria</taxon>
        <taxon>Hyphomicrobiales</taxon>
        <taxon>Methylobacteriaceae</taxon>
        <taxon>Methylobacterium</taxon>
    </lineage>
</organism>
<dbReference type="Pfam" id="PF14022">
    <property type="entry name" value="DUF4238"/>
    <property type="match status" value="1"/>
</dbReference>
<gene>
    <name evidence="1" type="ordered locus">Mnod_7634</name>
</gene>
<evidence type="ECO:0000313" key="1">
    <source>
        <dbReference type="EMBL" id="ACL62367.1"/>
    </source>
</evidence>
<accession>B8IQS2</accession>
<evidence type="ECO:0008006" key="3">
    <source>
        <dbReference type="Google" id="ProtNLM"/>
    </source>
</evidence>
<sequence>MPSNKNQHFVPRCHLSQFCVDENRSAIHLFNIIRDKVIYNAPVKGQCSKTYFYGINLNVEKALQTIEGIYSRCIRDVLAGNFDESTAFGLKTFAVLQFFRTEAAALRSLSFMKGFVDLIDPSGKDGLQAQVWNQEQALASSLKMMLDSEKFFEDLKPVIILNRSDADFLTSDDPAVLVNRYYAQRMKQDNFGIASSGLMLCLPLTSKHYFLAFDRLVYTIEGTCNGFLETYNPRDIDSLNELQAIKAASNVYFARKSQESYVRSIVAKSTTRRKGTWVEHSTFKLQSECTKQEIYVRTSPDDFSGSGTGLISISPKYPIPSSWFSSLKFRHKPITFNNGSAVGHVRRKEWLTASGRSARRTSRL</sequence>
<protein>
    <recommendedName>
        <fullName evidence="3">DUF4238 domain-containing protein</fullName>
    </recommendedName>
</protein>
<dbReference type="EMBL" id="CP001349">
    <property type="protein sequence ID" value="ACL62367.1"/>
    <property type="molecule type" value="Genomic_DNA"/>
</dbReference>
<reference evidence="1 2" key="1">
    <citation type="submission" date="2009-01" db="EMBL/GenBank/DDBJ databases">
        <title>Complete sequence of chromosome of Methylobacterium nodulans ORS 2060.</title>
        <authorList>
            <consortium name="US DOE Joint Genome Institute"/>
            <person name="Lucas S."/>
            <person name="Copeland A."/>
            <person name="Lapidus A."/>
            <person name="Glavina del Rio T."/>
            <person name="Dalin E."/>
            <person name="Tice H."/>
            <person name="Bruce D."/>
            <person name="Goodwin L."/>
            <person name="Pitluck S."/>
            <person name="Sims D."/>
            <person name="Brettin T."/>
            <person name="Detter J.C."/>
            <person name="Han C."/>
            <person name="Larimer F."/>
            <person name="Land M."/>
            <person name="Hauser L."/>
            <person name="Kyrpides N."/>
            <person name="Ivanova N."/>
            <person name="Marx C.J."/>
            <person name="Richardson P."/>
        </authorList>
    </citation>
    <scope>NUCLEOTIDE SEQUENCE [LARGE SCALE GENOMIC DNA]</scope>
    <source>
        <strain evidence="2">LMG 21967 / CNCM I-2342 / ORS 2060</strain>
    </source>
</reference>
<dbReference type="eggNOG" id="ENOG5032TKS">
    <property type="taxonomic scope" value="Bacteria"/>
</dbReference>
<keyword evidence="2" id="KW-1185">Reference proteome</keyword>
<dbReference type="InterPro" id="IPR025332">
    <property type="entry name" value="DUF4238"/>
</dbReference>
<proteinExistence type="predicted"/>
<dbReference type="HOGENOM" id="CLU_047678_0_0_5"/>
<name>B8IQS2_METNO</name>